<dbReference type="InterPro" id="IPR021109">
    <property type="entry name" value="Peptidase_aspartic_dom_sf"/>
</dbReference>
<dbReference type="InterPro" id="IPR033121">
    <property type="entry name" value="PEPTIDASE_A1"/>
</dbReference>
<evidence type="ECO:0000256" key="3">
    <source>
        <dbReference type="ARBA" id="ARBA00022801"/>
    </source>
</evidence>
<dbReference type="Proteomes" id="UP000631114">
    <property type="component" value="Unassembled WGS sequence"/>
</dbReference>
<feature type="chain" id="PRO_5032521658" description="Peptidase A1 domain-containing protein" evidence="4">
    <location>
        <begin position="27"/>
        <end position="311"/>
    </location>
</feature>
<dbReference type="InterPro" id="IPR032861">
    <property type="entry name" value="TAXi_N"/>
</dbReference>
<dbReference type="SUPFAM" id="SSF50630">
    <property type="entry name" value="Acid proteases"/>
    <property type="match status" value="1"/>
</dbReference>
<proteinExistence type="inferred from homology"/>
<dbReference type="PROSITE" id="PS51767">
    <property type="entry name" value="PEPTIDASE_A1"/>
    <property type="match status" value="1"/>
</dbReference>
<evidence type="ECO:0000313" key="7">
    <source>
        <dbReference type="Proteomes" id="UP000631114"/>
    </source>
</evidence>
<keyword evidence="3" id="KW-0378">Hydrolase</keyword>
<organism evidence="6 7">
    <name type="scientific">Coptis chinensis</name>
    <dbReference type="NCBI Taxonomy" id="261450"/>
    <lineage>
        <taxon>Eukaryota</taxon>
        <taxon>Viridiplantae</taxon>
        <taxon>Streptophyta</taxon>
        <taxon>Embryophyta</taxon>
        <taxon>Tracheophyta</taxon>
        <taxon>Spermatophyta</taxon>
        <taxon>Magnoliopsida</taxon>
        <taxon>Ranunculales</taxon>
        <taxon>Ranunculaceae</taxon>
        <taxon>Coptidoideae</taxon>
        <taxon>Coptis</taxon>
    </lineage>
</organism>
<feature type="signal peptide" evidence="4">
    <location>
        <begin position="1"/>
        <end position="26"/>
    </location>
</feature>
<comment type="caution">
    <text evidence="6">The sequence shown here is derived from an EMBL/GenBank/DDBJ whole genome shotgun (WGS) entry which is preliminary data.</text>
</comment>
<dbReference type="Gene3D" id="2.40.70.10">
    <property type="entry name" value="Acid Proteases"/>
    <property type="match status" value="1"/>
</dbReference>
<evidence type="ECO:0000259" key="5">
    <source>
        <dbReference type="PROSITE" id="PS51767"/>
    </source>
</evidence>
<dbReference type="GO" id="GO:0005576">
    <property type="term" value="C:extracellular region"/>
    <property type="evidence" value="ECO:0007669"/>
    <property type="project" value="TreeGrafter"/>
</dbReference>
<sequence>MVANMASSLSLYLFLSSFLLFQLVIAEQNGFGFKIIHRDSPESPLYPGNLTLKQRLQRFHNQTNDYISHVASVLEHNLLNRSENTEPTWIRPPVSFKYPYYITIIGIGTFTDPGIPYKNMYVMIDTGSDLIWTQCENCRDCFPQNNPLYPYTRSSTYQNLPCNRHPLCYPGKCEGNKCSYIRNYAGNAVSQGYVSRERFTFNADNGATEVVTLVFGCGFDQKQFNFGQNNPITGILGLGNGPRGLLNQLGPIRSLGRMSYCIPHYRDNPAASSTFLRFGADAQFKPDAQLLTTQLIQGPVYQSFYYVDLLP</sequence>
<dbReference type="PANTHER" id="PTHR47967:SF123">
    <property type="entry name" value="ASPARTIC PROTEINASE NEPENTHESIN-1-LIKE"/>
    <property type="match status" value="1"/>
</dbReference>
<accession>A0A835I9A4</accession>
<evidence type="ECO:0000256" key="4">
    <source>
        <dbReference type="SAM" id="SignalP"/>
    </source>
</evidence>
<dbReference type="InterPro" id="IPR051708">
    <property type="entry name" value="Plant_Aspart_Prot_A1"/>
</dbReference>
<name>A0A835I9A4_9MAGN</name>
<feature type="domain" description="Peptidase A1" evidence="5">
    <location>
        <begin position="101"/>
        <end position="311"/>
    </location>
</feature>
<protein>
    <recommendedName>
        <fullName evidence="5">Peptidase A1 domain-containing protein</fullName>
    </recommendedName>
</protein>
<evidence type="ECO:0000256" key="2">
    <source>
        <dbReference type="ARBA" id="ARBA00022670"/>
    </source>
</evidence>
<keyword evidence="4" id="KW-0732">Signal</keyword>
<dbReference type="GO" id="GO:0006508">
    <property type="term" value="P:proteolysis"/>
    <property type="evidence" value="ECO:0007669"/>
    <property type="project" value="UniProtKB-KW"/>
</dbReference>
<dbReference type="OrthoDB" id="1072226at2759"/>
<reference evidence="6 7" key="1">
    <citation type="submission" date="2020-10" db="EMBL/GenBank/DDBJ databases">
        <title>The Coptis chinensis genome and diversification of protoberbering-type alkaloids.</title>
        <authorList>
            <person name="Wang B."/>
            <person name="Shu S."/>
            <person name="Song C."/>
            <person name="Liu Y."/>
        </authorList>
    </citation>
    <scope>NUCLEOTIDE SEQUENCE [LARGE SCALE GENOMIC DNA]</scope>
    <source>
        <strain evidence="6">HL-2020</strain>
        <tissue evidence="6">Leaf</tissue>
    </source>
</reference>
<dbReference type="AlphaFoldDB" id="A0A835I9A4"/>
<dbReference type="GO" id="GO:0008233">
    <property type="term" value="F:peptidase activity"/>
    <property type="evidence" value="ECO:0007669"/>
    <property type="project" value="UniProtKB-KW"/>
</dbReference>
<keyword evidence="7" id="KW-1185">Reference proteome</keyword>
<dbReference type="Pfam" id="PF14543">
    <property type="entry name" value="TAXi_N"/>
    <property type="match status" value="1"/>
</dbReference>
<keyword evidence="2" id="KW-0645">Protease</keyword>
<dbReference type="EMBL" id="JADFTS010000004">
    <property type="protein sequence ID" value="KAF9611668.1"/>
    <property type="molecule type" value="Genomic_DNA"/>
</dbReference>
<evidence type="ECO:0000313" key="6">
    <source>
        <dbReference type="EMBL" id="KAF9611668.1"/>
    </source>
</evidence>
<evidence type="ECO:0000256" key="1">
    <source>
        <dbReference type="ARBA" id="ARBA00007447"/>
    </source>
</evidence>
<dbReference type="PANTHER" id="PTHR47967">
    <property type="entry name" value="OS07G0603500 PROTEIN-RELATED"/>
    <property type="match status" value="1"/>
</dbReference>
<gene>
    <name evidence="6" type="ORF">IFM89_034851</name>
</gene>
<comment type="similarity">
    <text evidence="1">Belongs to the peptidase A1 family.</text>
</comment>